<evidence type="ECO:0000256" key="2">
    <source>
        <dbReference type="SAM" id="Phobius"/>
    </source>
</evidence>
<dbReference type="EMBL" id="CP014342">
    <property type="protein sequence ID" value="AMX85107.1"/>
    <property type="molecule type" value="Genomic_DNA"/>
</dbReference>
<evidence type="ECO:0000313" key="3">
    <source>
        <dbReference type="EMBL" id="AMX85107.1"/>
    </source>
</evidence>
<evidence type="ECO:0000313" key="4">
    <source>
        <dbReference type="Proteomes" id="UP000076226"/>
    </source>
</evidence>
<reference evidence="3 4" key="1">
    <citation type="submission" date="2016-02" db="EMBL/GenBank/DDBJ databases">
        <title>Complete genome sequence of Geobacillus subterraneus KCTC 3922T.</title>
        <authorList>
            <person name="Lee D.-W."/>
            <person name="Lee Y.-J."/>
            <person name="Lee S.-J."/>
            <person name="Park G.-S."/>
            <person name="Lee S.-J."/>
            <person name="Shin J.-H."/>
        </authorList>
    </citation>
    <scope>NUCLEOTIDE SEQUENCE [LARGE SCALE GENOMIC DNA]</scope>
    <source>
        <strain evidence="3 4">KCTC 3922</strain>
    </source>
</reference>
<gene>
    <name evidence="3" type="ORF">GS3922_16635</name>
</gene>
<protein>
    <submittedName>
        <fullName evidence="3">EpuA protein</fullName>
    </submittedName>
</protein>
<proteinExistence type="predicted"/>
<keyword evidence="2" id="KW-1133">Transmembrane helix</keyword>
<dbReference type="RefSeq" id="WP_063167224.1">
    <property type="nucleotide sequence ID" value="NZ_CP014342.1"/>
</dbReference>
<feature type="region of interest" description="Disordered" evidence="1">
    <location>
        <begin position="1"/>
        <end position="61"/>
    </location>
</feature>
<dbReference type="Proteomes" id="UP000076226">
    <property type="component" value="Chromosome"/>
</dbReference>
<keyword evidence="4" id="KW-1185">Reference proteome</keyword>
<keyword evidence="2" id="KW-0812">Transmembrane</keyword>
<dbReference type="Pfam" id="PF11772">
    <property type="entry name" value="EpuA"/>
    <property type="match status" value="1"/>
</dbReference>
<dbReference type="InterPro" id="IPR024596">
    <property type="entry name" value="RNApol_su_b/EpuA"/>
</dbReference>
<keyword evidence="2" id="KW-0472">Membrane</keyword>
<evidence type="ECO:0000256" key="1">
    <source>
        <dbReference type="SAM" id="MobiDB-lite"/>
    </source>
</evidence>
<organism evidence="3 4">
    <name type="scientific">Geobacillus subterraneus</name>
    <dbReference type="NCBI Taxonomy" id="129338"/>
    <lineage>
        <taxon>Bacteria</taxon>
        <taxon>Bacillati</taxon>
        <taxon>Bacillota</taxon>
        <taxon>Bacilli</taxon>
        <taxon>Bacillales</taxon>
        <taxon>Anoxybacillaceae</taxon>
        <taxon>Geobacillus</taxon>
    </lineage>
</organism>
<sequence>MSKETKNEPLSRIARRKKQEQHSAASPSDIGEAAALHKEQPTEANEPPNEPPSEAEPTESKRRFVRTRLIPIWLRLVIVTVLMAICLAAGAVVGYSAIGDGQWLDVFRPSTWQHIIDFVEKGT</sequence>
<accession>A0ABM6AFH0</accession>
<feature type="transmembrane region" description="Helical" evidence="2">
    <location>
        <begin position="72"/>
        <end position="98"/>
    </location>
</feature>
<name>A0ABM6AFH0_9BACL</name>